<evidence type="ECO:0000259" key="11">
    <source>
        <dbReference type="Pfam" id="PF06534"/>
    </source>
</evidence>
<evidence type="ECO:0000256" key="7">
    <source>
        <dbReference type="ARBA" id="ARBA00023136"/>
    </source>
</evidence>
<dbReference type="Bgee" id="ENSAMXG00000032652">
    <property type="expression patterns" value="Expressed in muscle tissue and 4 other cell types or tissues"/>
</dbReference>
<evidence type="ECO:0000256" key="2">
    <source>
        <dbReference type="ARBA" id="ARBA00005321"/>
    </source>
</evidence>
<keyword evidence="6" id="KW-0068">Autocatalytic cleavage</keyword>
<dbReference type="PANTHER" id="PTHR31428:SF3">
    <property type="entry name" value="HEMOJUVELIN"/>
    <property type="match status" value="1"/>
</dbReference>
<dbReference type="Proteomes" id="UP000018467">
    <property type="component" value="Unassembled WGS sequence"/>
</dbReference>
<evidence type="ECO:0000256" key="10">
    <source>
        <dbReference type="SAM" id="MobiDB-lite"/>
    </source>
</evidence>
<keyword evidence="4" id="KW-0336">GPI-anchor</keyword>
<dbReference type="GeneTree" id="ENSGT00950000183112"/>
<evidence type="ECO:0000313" key="14">
    <source>
        <dbReference type="Proteomes" id="UP000018467"/>
    </source>
</evidence>
<dbReference type="Pfam" id="PF06535">
    <property type="entry name" value="RGM_N"/>
    <property type="match status" value="1"/>
</dbReference>
<keyword evidence="8" id="KW-0325">Glycoprotein</keyword>
<dbReference type="GO" id="GO:0005886">
    <property type="term" value="C:plasma membrane"/>
    <property type="evidence" value="ECO:0007669"/>
    <property type="project" value="UniProtKB-SubCell"/>
</dbReference>
<comment type="similarity">
    <text evidence="2">Belongs to the repulsive guidance molecule (RGM) family.</text>
</comment>
<dbReference type="FunCoup" id="A0A3B1K185">
    <property type="interactions" value="36"/>
</dbReference>
<protein>
    <submittedName>
        <fullName evidence="13">Hemojuvelin BMP co-receptor</fullName>
    </submittedName>
</protein>
<dbReference type="GO" id="GO:0030509">
    <property type="term" value="P:BMP signaling pathway"/>
    <property type="evidence" value="ECO:0007669"/>
    <property type="project" value="TreeGrafter"/>
</dbReference>
<keyword evidence="3" id="KW-1003">Cell membrane</keyword>
<dbReference type="Pfam" id="PF06534">
    <property type="entry name" value="RGM_C"/>
    <property type="match status" value="1"/>
</dbReference>
<dbReference type="PANTHER" id="PTHR31428">
    <property type="entry name" value="RGM DOMAIN FAMILY MEMBER DRAG-1"/>
    <property type="match status" value="1"/>
</dbReference>
<reference evidence="14" key="1">
    <citation type="submission" date="2013-03" db="EMBL/GenBank/DDBJ databases">
        <authorList>
            <person name="Jeffery W."/>
            <person name="Warren W."/>
            <person name="Wilson R.K."/>
        </authorList>
    </citation>
    <scope>NUCLEOTIDE SEQUENCE</scope>
    <source>
        <strain evidence="14">female</strain>
    </source>
</reference>
<dbReference type="InterPro" id="IPR009496">
    <property type="entry name" value="RGM_C"/>
</dbReference>
<dbReference type="GO" id="GO:0098552">
    <property type="term" value="C:side of membrane"/>
    <property type="evidence" value="ECO:0007669"/>
    <property type="project" value="UniProtKB-KW"/>
</dbReference>
<reference evidence="14" key="2">
    <citation type="journal article" date="2014" name="Nat. Commun.">
        <title>The cavefish genome reveals candidate genes for eye loss.</title>
        <authorList>
            <person name="McGaugh S.E."/>
            <person name="Gross J.B."/>
            <person name="Aken B."/>
            <person name="Blin M."/>
            <person name="Borowsky R."/>
            <person name="Chalopin D."/>
            <person name="Hinaux H."/>
            <person name="Jeffery W.R."/>
            <person name="Keene A."/>
            <person name="Ma L."/>
            <person name="Minx P."/>
            <person name="Murphy D."/>
            <person name="O'Quin K.E."/>
            <person name="Retaux S."/>
            <person name="Rohner N."/>
            <person name="Searle S.M."/>
            <person name="Stahl B.A."/>
            <person name="Tabin C."/>
            <person name="Volff J.N."/>
            <person name="Yoshizawa M."/>
            <person name="Warren W.C."/>
        </authorList>
    </citation>
    <scope>NUCLEOTIDE SEQUENCE [LARGE SCALE GENOMIC DNA]</scope>
    <source>
        <strain evidence="14">female</strain>
    </source>
</reference>
<dbReference type="AlphaFoldDB" id="A0A3B1K185"/>
<evidence type="ECO:0000256" key="4">
    <source>
        <dbReference type="ARBA" id="ARBA00022622"/>
    </source>
</evidence>
<dbReference type="GO" id="GO:0030903">
    <property type="term" value="P:notochord development"/>
    <property type="evidence" value="ECO:0007669"/>
    <property type="project" value="Ensembl"/>
</dbReference>
<proteinExistence type="inferred from homology"/>
<sequence>MRTGEEQNQCVGGYEGFQTGVTERTVHHYQSSSQHSTPPLHCKELQQPAEAVCVWTVMGERATCTNHTKTTWRCHGFIVLLLVLLTAPQAWGQCRILRCNSEFVATTLELGGGGGVSGKEAGNAGYCSALRSYALCTRHTARACRGDLAYHSAVQGIEDLLIQHRCPRTGPTAQPRPLPQAPISLDACFYERGYVQREGRAPEYLHCGVFGDPHVRTFNDEFQTCAVPGAWPLIDNQYLYIQATSTPTRGGSYATAITKITIIFKNWRECSEQQLYQAELDNVPPAFTDGSTSSRERRGQHSLRVRSQAPGRHAEIWAAHIGTTLVVRQSGRTLGLSVRSPRPIVESYTPEQDVQLCVWGCPASQRLETPHALPTAAAHAHCSSLLPTQDVYFQACLFDLLATGDTNSSSSAFDALEDARALIVDPQKVHLLVAAGVSVRVTPQLPALLAGTLITLWLAL</sequence>
<evidence type="ECO:0000256" key="3">
    <source>
        <dbReference type="ARBA" id="ARBA00022475"/>
    </source>
</evidence>
<dbReference type="STRING" id="7994.ENSAMXP00000048258"/>
<accession>A0A3B1K185</accession>
<comment type="subcellular location">
    <subcellularLocation>
        <location evidence="1">Cell membrane</location>
        <topology evidence="1">Lipid-anchor</topology>
        <topology evidence="1">GPI-anchor</topology>
    </subcellularLocation>
</comment>
<keyword evidence="9" id="KW-0449">Lipoprotein</keyword>
<keyword evidence="5" id="KW-0732">Signal</keyword>
<keyword evidence="7" id="KW-0472">Membrane</keyword>
<feature type="domain" description="Repulsive guidance molecule N-terminal" evidence="12">
    <location>
        <begin position="94"/>
        <end position="167"/>
    </location>
</feature>
<evidence type="ECO:0000256" key="5">
    <source>
        <dbReference type="ARBA" id="ARBA00022729"/>
    </source>
</evidence>
<evidence type="ECO:0000259" key="12">
    <source>
        <dbReference type="Pfam" id="PF06535"/>
    </source>
</evidence>
<dbReference type="GO" id="GO:0061053">
    <property type="term" value="P:somite development"/>
    <property type="evidence" value="ECO:0007669"/>
    <property type="project" value="Ensembl"/>
</dbReference>
<dbReference type="GO" id="GO:0015026">
    <property type="term" value="F:coreceptor activity"/>
    <property type="evidence" value="ECO:0007669"/>
    <property type="project" value="TreeGrafter"/>
</dbReference>
<dbReference type="InterPro" id="IPR040287">
    <property type="entry name" value="RGM"/>
</dbReference>
<feature type="region of interest" description="Disordered" evidence="10">
    <location>
        <begin position="286"/>
        <end position="305"/>
    </location>
</feature>
<feature type="domain" description="Repulsive guidance molecule C-terminal" evidence="11">
    <location>
        <begin position="203"/>
        <end position="422"/>
    </location>
</feature>
<evidence type="ECO:0000256" key="8">
    <source>
        <dbReference type="ARBA" id="ARBA00023180"/>
    </source>
</evidence>
<dbReference type="InParanoid" id="A0A3B1K185"/>
<evidence type="ECO:0000313" key="13">
    <source>
        <dbReference type="Ensembl" id="ENSAMXP00000048258.1"/>
    </source>
</evidence>
<dbReference type="InterPro" id="IPR010536">
    <property type="entry name" value="RGM_N"/>
</dbReference>
<reference evidence="13" key="4">
    <citation type="submission" date="2025-09" db="UniProtKB">
        <authorList>
            <consortium name="Ensembl"/>
        </authorList>
    </citation>
    <scope>IDENTIFICATION</scope>
</reference>
<dbReference type="Gene3D" id="3.40.1000.10">
    <property type="entry name" value="Mog1/PsbP, alpha/beta/alpha sandwich"/>
    <property type="match status" value="1"/>
</dbReference>
<evidence type="ECO:0000256" key="1">
    <source>
        <dbReference type="ARBA" id="ARBA00004609"/>
    </source>
</evidence>
<reference evidence="13" key="3">
    <citation type="submission" date="2025-08" db="UniProtKB">
        <authorList>
            <consortium name="Ensembl"/>
        </authorList>
    </citation>
    <scope>IDENTIFICATION</scope>
</reference>
<evidence type="ECO:0000256" key="9">
    <source>
        <dbReference type="ARBA" id="ARBA00023288"/>
    </source>
</evidence>
<dbReference type="Ensembl" id="ENSAMXT00000031366.1">
    <property type="protein sequence ID" value="ENSAMXP00000048258.1"/>
    <property type="gene ID" value="ENSAMXG00000032652.1"/>
</dbReference>
<evidence type="ECO:0000256" key="6">
    <source>
        <dbReference type="ARBA" id="ARBA00022813"/>
    </source>
</evidence>
<keyword evidence="14" id="KW-1185">Reference proteome</keyword>
<organism evidence="13 14">
    <name type="scientific">Astyanax mexicanus</name>
    <name type="common">Blind cave fish</name>
    <name type="synonym">Astyanax fasciatus mexicanus</name>
    <dbReference type="NCBI Taxonomy" id="7994"/>
    <lineage>
        <taxon>Eukaryota</taxon>
        <taxon>Metazoa</taxon>
        <taxon>Chordata</taxon>
        <taxon>Craniata</taxon>
        <taxon>Vertebrata</taxon>
        <taxon>Euteleostomi</taxon>
        <taxon>Actinopterygii</taxon>
        <taxon>Neopterygii</taxon>
        <taxon>Teleostei</taxon>
        <taxon>Ostariophysi</taxon>
        <taxon>Characiformes</taxon>
        <taxon>Characoidei</taxon>
        <taxon>Acestrorhamphidae</taxon>
        <taxon>Acestrorhamphinae</taxon>
        <taxon>Astyanax</taxon>
    </lineage>
</organism>
<name>A0A3B1K185_ASTMX</name>